<dbReference type="EMBL" id="BAAANY010000029">
    <property type="protein sequence ID" value="GAA1703872.1"/>
    <property type="molecule type" value="Genomic_DNA"/>
</dbReference>
<sequence length="421" mass="44989">MCPAGFWAPEPPCQIKDRPLGSAGQRGKEDTTNTYTLRHQPIGFLLGPVLLVLYGLWCLGPFATTASQRWPLPYVLATAVGPAVTLAFLVLLLVRTAPVLLAPTALRMSEAGLWVRLPGQRPRVFGWDTVTEAWLGRRRKPTRHVVCFRIAGLESTPPRRGPIVSVGADEGGTYVSVRMKPAGPKQIDQALHQFTGGRLGLVTALPAGTTGPPLAVLFKAGAVMPVIAPLALRLRVMAVWLALAATFLAVLLGDTSARTGAVPLWTLTYLALPGPLLALAVLLGFLAPRYAIGLMPRLAGISQYGLDIGVGASISTVLVPWGYVQAAQLGVCPAGPLTRWPFRCLKLTVSLTDADVRALPLEQRKILRELREIAGADLLVPCLSSRTEATATAIAEHTRGRVRVTATAETAWPSPTRKIFG</sequence>
<keyword evidence="3" id="KW-1185">Reference proteome</keyword>
<gene>
    <name evidence="2" type="ORF">GCM10009765_61390</name>
</gene>
<evidence type="ECO:0000256" key="1">
    <source>
        <dbReference type="SAM" id="Phobius"/>
    </source>
</evidence>
<feature type="transmembrane region" description="Helical" evidence="1">
    <location>
        <begin position="264"/>
        <end position="287"/>
    </location>
</feature>
<name>A0ABP4UG51_9ACTN</name>
<proteinExistence type="predicted"/>
<feature type="transmembrane region" description="Helical" evidence="1">
    <location>
        <begin position="74"/>
        <end position="94"/>
    </location>
</feature>
<protein>
    <recommendedName>
        <fullName evidence="4">PH domain-containing protein</fullName>
    </recommendedName>
</protein>
<feature type="transmembrane region" description="Helical" evidence="1">
    <location>
        <begin position="42"/>
        <end position="62"/>
    </location>
</feature>
<evidence type="ECO:0000313" key="2">
    <source>
        <dbReference type="EMBL" id="GAA1703872.1"/>
    </source>
</evidence>
<keyword evidence="1" id="KW-0812">Transmembrane</keyword>
<comment type="caution">
    <text evidence="2">The sequence shown here is derived from an EMBL/GenBank/DDBJ whole genome shotgun (WGS) entry which is preliminary data.</text>
</comment>
<reference evidence="3" key="1">
    <citation type="journal article" date="2019" name="Int. J. Syst. Evol. Microbiol.">
        <title>The Global Catalogue of Microorganisms (GCM) 10K type strain sequencing project: providing services to taxonomists for standard genome sequencing and annotation.</title>
        <authorList>
            <consortium name="The Broad Institute Genomics Platform"/>
            <consortium name="The Broad Institute Genome Sequencing Center for Infectious Disease"/>
            <person name="Wu L."/>
            <person name="Ma J."/>
        </authorList>
    </citation>
    <scope>NUCLEOTIDE SEQUENCE [LARGE SCALE GENOMIC DNA]</scope>
    <source>
        <strain evidence="3">JCM 14718</strain>
    </source>
</reference>
<evidence type="ECO:0000313" key="3">
    <source>
        <dbReference type="Proteomes" id="UP001500618"/>
    </source>
</evidence>
<dbReference type="RefSeq" id="WP_344313749.1">
    <property type="nucleotide sequence ID" value="NZ_BAAANY010000029.1"/>
</dbReference>
<organism evidence="2 3">
    <name type="scientific">Fodinicola feengrottensis</name>
    <dbReference type="NCBI Taxonomy" id="435914"/>
    <lineage>
        <taxon>Bacteria</taxon>
        <taxon>Bacillati</taxon>
        <taxon>Actinomycetota</taxon>
        <taxon>Actinomycetes</taxon>
        <taxon>Mycobacteriales</taxon>
        <taxon>Fodinicola</taxon>
    </lineage>
</organism>
<evidence type="ECO:0008006" key="4">
    <source>
        <dbReference type="Google" id="ProtNLM"/>
    </source>
</evidence>
<feature type="transmembrane region" description="Helical" evidence="1">
    <location>
        <begin position="234"/>
        <end position="252"/>
    </location>
</feature>
<accession>A0ABP4UG51</accession>
<keyword evidence="1" id="KW-0472">Membrane</keyword>
<dbReference type="Proteomes" id="UP001500618">
    <property type="component" value="Unassembled WGS sequence"/>
</dbReference>
<keyword evidence="1" id="KW-1133">Transmembrane helix</keyword>